<gene>
    <name evidence="2" type="ORF">LTR36_009934</name>
</gene>
<keyword evidence="1" id="KW-0732">Signal</keyword>
<comment type="caution">
    <text evidence="2">The sequence shown here is derived from an EMBL/GenBank/DDBJ whole genome shotgun (WGS) entry which is preliminary data.</text>
</comment>
<reference evidence="2 3" key="1">
    <citation type="submission" date="2021-11" db="EMBL/GenBank/DDBJ databases">
        <title>Black yeast isolated from Biological Soil Crust.</title>
        <authorList>
            <person name="Kurbessoian T."/>
        </authorList>
    </citation>
    <scope>NUCLEOTIDE SEQUENCE [LARGE SCALE GENOMIC DNA]</scope>
    <source>
        <strain evidence="2 3">CCFEE 5522</strain>
    </source>
</reference>
<accession>A0AAV9J4R7</accession>
<feature type="chain" id="PRO_5043664688" evidence="1">
    <location>
        <begin position="20"/>
        <end position="143"/>
    </location>
</feature>
<protein>
    <submittedName>
        <fullName evidence="2">Uncharacterized protein</fullName>
    </submittedName>
</protein>
<sequence>MLLKAIIFIFLVGLAPALALPAPTAVTTTAALRLGFVSPKTGSVGDKALAAPAAPTPTTTVTLFMTRQDVGTTTPGQASLPVHTVTTTLAEYIQLWRNLPASGTTPVTVLTSPAAVIEYFWDGTKAASVPATYTNANAIALCC</sequence>
<keyword evidence="3" id="KW-1185">Reference proteome</keyword>
<dbReference type="EMBL" id="JAVFHQ010000078">
    <property type="protein sequence ID" value="KAK4539964.1"/>
    <property type="molecule type" value="Genomic_DNA"/>
</dbReference>
<evidence type="ECO:0000313" key="2">
    <source>
        <dbReference type="EMBL" id="KAK4539964.1"/>
    </source>
</evidence>
<evidence type="ECO:0000256" key="1">
    <source>
        <dbReference type="SAM" id="SignalP"/>
    </source>
</evidence>
<feature type="signal peptide" evidence="1">
    <location>
        <begin position="1"/>
        <end position="19"/>
    </location>
</feature>
<proteinExistence type="predicted"/>
<organism evidence="2 3">
    <name type="scientific">Oleoguttula mirabilis</name>
    <dbReference type="NCBI Taxonomy" id="1507867"/>
    <lineage>
        <taxon>Eukaryota</taxon>
        <taxon>Fungi</taxon>
        <taxon>Dikarya</taxon>
        <taxon>Ascomycota</taxon>
        <taxon>Pezizomycotina</taxon>
        <taxon>Dothideomycetes</taxon>
        <taxon>Dothideomycetidae</taxon>
        <taxon>Mycosphaerellales</taxon>
        <taxon>Teratosphaeriaceae</taxon>
        <taxon>Oleoguttula</taxon>
    </lineage>
</organism>
<name>A0AAV9J4R7_9PEZI</name>
<evidence type="ECO:0000313" key="3">
    <source>
        <dbReference type="Proteomes" id="UP001324427"/>
    </source>
</evidence>
<dbReference type="Proteomes" id="UP001324427">
    <property type="component" value="Unassembled WGS sequence"/>
</dbReference>
<dbReference type="AlphaFoldDB" id="A0AAV9J4R7"/>